<proteinExistence type="predicted"/>
<reference evidence="1 2" key="1">
    <citation type="submission" date="2019-04" db="EMBL/GenBank/DDBJ databases">
        <title>An improved genome assembly and genetic linkage map for asparagus bean, Vigna unguiculata ssp. sesquipedialis.</title>
        <authorList>
            <person name="Xia Q."/>
            <person name="Zhang R."/>
            <person name="Dong Y."/>
        </authorList>
    </citation>
    <scope>NUCLEOTIDE SEQUENCE [LARGE SCALE GENOMIC DNA]</scope>
    <source>
        <tissue evidence="1">Leaf</tissue>
    </source>
</reference>
<dbReference type="EMBL" id="CP039352">
    <property type="protein sequence ID" value="QCE03002.1"/>
    <property type="molecule type" value="Genomic_DNA"/>
</dbReference>
<name>A0A4D6MQW3_VIGUN</name>
<protein>
    <submittedName>
        <fullName evidence="1">Uncharacterized protein</fullName>
    </submittedName>
</protein>
<organism evidence="1 2">
    <name type="scientific">Vigna unguiculata</name>
    <name type="common">Cowpea</name>
    <dbReference type="NCBI Taxonomy" id="3917"/>
    <lineage>
        <taxon>Eukaryota</taxon>
        <taxon>Viridiplantae</taxon>
        <taxon>Streptophyta</taxon>
        <taxon>Embryophyta</taxon>
        <taxon>Tracheophyta</taxon>
        <taxon>Spermatophyta</taxon>
        <taxon>Magnoliopsida</taxon>
        <taxon>eudicotyledons</taxon>
        <taxon>Gunneridae</taxon>
        <taxon>Pentapetalae</taxon>
        <taxon>rosids</taxon>
        <taxon>fabids</taxon>
        <taxon>Fabales</taxon>
        <taxon>Fabaceae</taxon>
        <taxon>Papilionoideae</taxon>
        <taxon>50 kb inversion clade</taxon>
        <taxon>NPAAA clade</taxon>
        <taxon>indigoferoid/millettioid clade</taxon>
        <taxon>Phaseoleae</taxon>
        <taxon>Vigna</taxon>
    </lineage>
</organism>
<dbReference type="AlphaFoldDB" id="A0A4D6MQW3"/>
<accession>A0A4D6MQW3</accession>
<sequence length="379" mass="41239">MVMGVEERLVEGQNEGDCETGINHHKGAIFVLEKAKEPIGEGRTLSRQALSGEKPETAWRAILSRQAAHPFEHAFIDKLPGGDEFPPGDVGLSFGFCRSGCYNVILIGGQSWVELKLEGDVAIKYSRVKVILECREKCWRMKDGSHSCCKILGICHIYLNRLAARALPPGAITEVGVFTVYACTHEVRGLHLSENVIAQNLYGELELKSRKTSKGILLVRRVAVGSHPPGDSEETVGSWCRRRRAAGSFRQATARKYVTSESASAWQQRESRRAVVAKFDGSPAGQWWHNLMVLEALSAWRMCPLLGGLEVVAPSGMCPPLGDLAAGLNTYIPQVELVMASLELSSGWRMNTRNPCVELGLASVAGVSVLVVANTDGSS</sequence>
<evidence type="ECO:0000313" key="2">
    <source>
        <dbReference type="Proteomes" id="UP000501690"/>
    </source>
</evidence>
<keyword evidence="2" id="KW-1185">Reference proteome</keyword>
<evidence type="ECO:0000313" key="1">
    <source>
        <dbReference type="EMBL" id="QCE03002.1"/>
    </source>
</evidence>
<gene>
    <name evidence="1" type="ORF">DEO72_LG8g1019</name>
</gene>
<dbReference type="Proteomes" id="UP000501690">
    <property type="component" value="Linkage Group LG8"/>
</dbReference>